<feature type="compositionally biased region" description="Low complexity" evidence="2">
    <location>
        <begin position="629"/>
        <end position="642"/>
    </location>
</feature>
<evidence type="ECO:0000256" key="1">
    <source>
        <dbReference type="PROSITE-ProRule" id="PRU00649"/>
    </source>
</evidence>
<evidence type="ECO:0000259" key="3">
    <source>
        <dbReference type="PROSITE" id="PS51319"/>
    </source>
</evidence>
<feature type="region of interest" description="Disordered" evidence="2">
    <location>
        <begin position="241"/>
        <end position="272"/>
    </location>
</feature>
<dbReference type="OrthoDB" id="1595674at2759"/>
<dbReference type="InterPro" id="IPR035441">
    <property type="entry name" value="TFIIS/LEDGF_dom_sf"/>
</dbReference>
<sequence>MTLEDFFTLNEMKDGLTVLSRVEEMVCMMQKEKDVTVRNIGEAARQRSTVATTLASTENQDIVEHFIKLGGLQFLDRWLQEAQNYNLDTSESHHVEESIGALLAALEKLPIDNDVSASSGIRVTVENLIRHKNLGIQKNARALFDSWNPVQENGVDHRDENESERGCLEYPAINSPLLKEVVDSDNNAVGGELQHLSGFIVPSSGSIQNVKIANSSNLDSVNQIDSKDGILVESHAITQESSLDPAERVTSSPVTMETTVNSNSSDAVELTDSSNGNEFVKKEICSVSTSAASKVLNCVRSECEKMDLSTGFDTDMSEVMLKAKYPPSDCGSSQDLPINVRILNKPEDSEAPGNEDIEIVTVVENVACKSQLEESTTLGEVCVEKKSMTTCKVPEKINERESDMKLDFVADDALEVARQVAKEVEQEVVDYREPLCGSSSEGNTENEHLQTGSPDCTDGEQDQLMNPKDEIPTFQEPMMMDESQEPVQDNSKKSICDFDLNEDLSQEMEDSKLPVSFPVTVVSASRATASDIPVSLPHFEGQLGWKGSAATSAFRPASPRKIPDSEGSSHGSKQRPDSFDIDLNVAGEKSDGAVDRTLVNREFSYVEVSSRRAEKLPLELDLNSVGHRSPSPNTSSSSKQPSMRNIDLNDDPSFFDSVRMDDPVISILGTKVAVSRNDTIPVPETWSLLPSGSFSSPLGSSMSFSLSMCGSASVPYTMNPQMMVGPGPGPGPSHQPFFNGPELKLSNLDLNSGFVAAEPELTEEQMRFAAMVEMKRKEPEVGWDRSHPVIHKKQRSRSPWR</sequence>
<feature type="compositionally biased region" description="Basic residues" evidence="2">
    <location>
        <begin position="788"/>
        <end position="801"/>
    </location>
</feature>
<keyword evidence="1" id="KW-0539">Nucleus</keyword>
<dbReference type="GO" id="GO:0005634">
    <property type="term" value="C:nucleus"/>
    <property type="evidence" value="ECO:0007669"/>
    <property type="project" value="UniProtKB-SubCell"/>
</dbReference>
<dbReference type="PANTHER" id="PTHR47292">
    <property type="entry name" value="TRANSCRIPTION ELONGATION FACTOR (TFIIS) FAMILY PROTEIN-RELATED"/>
    <property type="match status" value="1"/>
</dbReference>
<evidence type="ECO:0000313" key="4">
    <source>
        <dbReference type="EMBL" id="KAF6174349.1"/>
    </source>
</evidence>
<dbReference type="Proteomes" id="UP000541444">
    <property type="component" value="Unassembled WGS sequence"/>
</dbReference>
<feature type="region of interest" description="Disordered" evidence="2">
    <location>
        <begin position="621"/>
        <end position="648"/>
    </location>
</feature>
<feature type="region of interest" description="Disordered" evidence="2">
    <location>
        <begin position="781"/>
        <end position="801"/>
    </location>
</feature>
<evidence type="ECO:0000256" key="2">
    <source>
        <dbReference type="SAM" id="MobiDB-lite"/>
    </source>
</evidence>
<feature type="region of interest" description="Disordered" evidence="2">
    <location>
        <begin position="550"/>
        <end position="579"/>
    </location>
</feature>
<comment type="subcellular location">
    <subcellularLocation>
        <location evidence="1">Nucleus</location>
    </subcellularLocation>
</comment>
<evidence type="ECO:0000313" key="5">
    <source>
        <dbReference type="Proteomes" id="UP000541444"/>
    </source>
</evidence>
<protein>
    <recommendedName>
        <fullName evidence="3">TFIIS N-terminal domain-containing protein</fullName>
    </recommendedName>
</protein>
<proteinExistence type="predicted"/>
<feature type="compositionally biased region" description="Polar residues" evidence="2">
    <location>
        <begin position="437"/>
        <end position="454"/>
    </location>
</feature>
<gene>
    <name evidence="4" type="ORF">GIB67_040842</name>
</gene>
<comment type="caution">
    <text evidence="4">The sequence shown here is derived from an EMBL/GenBank/DDBJ whole genome shotgun (WGS) entry which is preliminary data.</text>
</comment>
<feature type="compositionally biased region" description="Polar residues" evidence="2">
    <location>
        <begin position="249"/>
        <end position="272"/>
    </location>
</feature>
<dbReference type="AlphaFoldDB" id="A0A7J7P4I1"/>
<dbReference type="SUPFAM" id="SSF47676">
    <property type="entry name" value="Conserved domain common to transcription factors TFIIS, elongin A, CRSP70"/>
    <property type="match status" value="1"/>
</dbReference>
<dbReference type="InterPro" id="IPR017923">
    <property type="entry name" value="TFIIS_N"/>
</dbReference>
<feature type="domain" description="TFIIS N-terminal" evidence="3">
    <location>
        <begin position="73"/>
        <end position="153"/>
    </location>
</feature>
<keyword evidence="5" id="KW-1185">Reference proteome</keyword>
<organism evidence="4 5">
    <name type="scientific">Kingdonia uniflora</name>
    <dbReference type="NCBI Taxonomy" id="39325"/>
    <lineage>
        <taxon>Eukaryota</taxon>
        <taxon>Viridiplantae</taxon>
        <taxon>Streptophyta</taxon>
        <taxon>Embryophyta</taxon>
        <taxon>Tracheophyta</taxon>
        <taxon>Spermatophyta</taxon>
        <taxon>Magnoliopsida</taxon>
        <taxon>Ranunculales</taxon>
        <taxon>Circaeasteraceae</taxon>
        <taxon>Kingdonia</taxon>
    </lineage>
</organism>
<accession>A0A7J7P4I1</accession>
<dbReference type="Gene3D" id="1.20.930.10">
    <property type="entry name" value="Conserved domain common to transcription factors TFIIS, elongin A, CRSP70"/>
    <property type="match status" value="1"/>
</dbReference>
<reference evidence="4 5" key="1">
    <citation type="journal article" date="2020" name="IScience">
        <title>Genome Sequencing of the Endangered Kingdonia uniflora (Circaeasteraceae, Ranunculales) Reveals Potential Mechanisms of Evolutionary Specialization.</title>
        <authorList>
            <person name="Sun Y."/>
            <person name="Deng T."/>
            <person name="Zhang A."/>
            <person name="Moore M.J."/>
            <person name="Landis J.B."/>
            <person name="Lin N."/>
            <person name="Zhang H."/>
            <person name="Zhang X."/>
            <person name="Huang J."/>
            <person name="Zhang X."/>
            <person name="Sun H."/>
            <person name="Wang H."/>
        </authorList>
    </citation>
    <scope>NUCLEOTIDE SEQUENCE [LARGE SCALE GENOMIC DNA]</scope>
    <source>
        <strain evidence="4">TB1705</strain>
        <tissue evidence="4">Leaf</tissue>
    </source>
</reference>
<dbReference type="PROSITE" id="PS51319">
    <property type="entry name" value="TFIIS_N"/>
    <property type="match status" value="1"/>
</dbReference>
<dbReference type="Pfam" id="PF08711">
    <property type="entry name" value="Med26"/>
    <property type="match status" value="1"/>
</dbReference>
<dbReference type="PANTHER" id="PTHR47292:SF1">
    <property type="entry name" value="TRANSCRIPTION ELONGATION FACTOR (TFIIS) FAMILY PROTEIN"/>
    <property type="match status" value="1"/>
</dbReference>
<feature type="region of interest" description="Disordered" evidence="2">
    <location>
        <begin position="434"/>
        <end position="467"/>
    </location>
</feature>
<dbReference type="EMBL" id="JACGCM010000276">
    <property type="protein sequence ID" value="KAF6174349.1"/>
    <property type="molecule type" value="Genomic_DNA"/>
</dbReference>
<name>A0A7J7P4I1_9MAGN</name>